<gene>
    <name evidence="2" type="ORF">M427DRAFT_59325</name>
</gene>
<dbReference type="AlphaFoldDB" id="A0A139A871"/>
<evidence type="ECO:0000313" key="3">
    <source>
        <dbReference type="Proteomes" id="UP000070544"/>
    </source>
</evidence>
<keyword evidence="3" id="KW-1185">Reference proteome</keyword>
<dbReference type="PANTHER" id="PTHR40763">
    <property type="entry name" value="MEMBRANE PROTEIN-RELATED"/>
    <property type="match status" value="1"/>
</dbReference>
<dbReference type="EMBL" id="KQ965786">
    <property type="protein sequence ID" value="KXS12583.1"/>
    <property type="molecule type" value="Genomic_DNA"/>
</dbReference>
<protein>
    <submittedName>
        <fullName evidence="2">Uncharacterized protein</fullName>
    </submittedName>
</protein>
<feature type="region of interest" description="Disordered" evidence="1">
    <location>
        <begin position="1"/>
        <end position="20"/>
    </location>
</feature>
<evidence type="ECO:0000256" key="1">
    <source>
        <dbReference type="SAM" id="MobiDB-lite"/>
    </source>
</evidence>
<organism evidence="2 3">
    <name type="scientific">Gonapodya prolifera (strain JEL478)</name>
    <name type="common">Monoblepharis prolifera</name>
    <dbReference type="NCBI Taxonomy" id="1344416"/>
    <lineage>
        <taxon>Eukaryota</taxon>
        <taxon>Fungi</taxon>
        <taxon>Fungi incertae sedis</taxon>
        <taxon>Chytridiomycota</taxon>
        <taxon>Chytridiomycota incertae sedis</taxon>
        <taxon>Monoblepharidomycetes</taxon>
        <taxon>Monoblepharidales</taxon>
        <taxon>Gonapodyaceae</taxon>
        <taxon>Gonapodya</taxon>
    </lineage>
</organism>
<accession>A0A139A871</accession>
<sequence>MVDSKLDPPPPYTESPSDPAVLVFRTPTSLLDAPGAHDTFSSLEDSAPAHDAGTVVFLPPRPWELPDMNPLPLAAPSPPVPPECHKGTAIDSKTIAAVFSGSNQTYKGKVIPKQITAYAAFGGVDVDLRGGTLQPGVTEIWCYSMMGGVSIRVAGNMDVEVDGYAVMGGFSDGRQNDTVSKLMEGARAIVSRVVGDLDSPQPPGAKVVVKGFVTFGGASVVNR</sequence>
<name>A0A139A871_GONPJ</name>
<dbReference type="Proteomes" id="UP000070544">
    <property type="component" value="Unassembled WGS sequence"/>
</dbReference>
<dbReference type="PANTHER" id="PTHR40763:SF5">
    <property type="entry name" value="MEMBRANE PROTEIN"/>
    <property type="match status" value="1"/>
</dbReference>
<evidence type="ECO:0000313" key="2">
    <source>
        <dbReference type="EMBL" id="KXS12583.1"/>
    </source>
</evidence>
<proteinExistence type="predicted"/>
<reference evidence="2 3" key="1">
    <citation type="journal article" date="2015" name="Genome Biol. Evol.">
        <title>Phylogenomic analyses indicate that early fungi evolved digesting cell walls of algal ancestors of land plants.</title>
        <authorList>
            <person name="Chang Y."/>
            <person name="Wang S."/>
            <person name="Sekimoto S."/>
            <person name="Aerts A.L."/>
            <person name="Choi C."/>
            <person name="Clum A."/>
            <person name="LaButti K.M."/>
            <person name="Lindquist E.A."/>
            <person name="Yee Ngan C."/>
            <person name="Ohm R.A."/>
            <person name="Salamov A.A."/>
            <person name="Grigoriev I.V."/>
            <person name="Spatafora J.W."/>
            <person name="Berbee M.L."/>
        </authorList>
    </citation>
    <scope>NUCLEOTIDE SEQUENCE [LARGE SCALE GENOMIC DNA]</scope>
    <source>
        <strain evidence="2 3">JEL478</strain>
    </source>
</reference>